<evidence type="ECO:0000313" key="3">
    <source>
        <dbReference type="Proteomes" id="UP000008021"/>
    </source>
</evidence>
<organism evidence="2">
    <name type="scientific">Oryza meridionalis</name>
    <dbReference type="NCBI Taxonomy" id="40149"/>
    <lineage>
        <taxon>Eukaryota</taxon>
        <taxon>Viridiplantae</taxon>
        <taxon>Streptophyta</taxon>
        <taxon>Embryophyta</taxon>
        <taxon>Tracheophyta</taxon>
        <taxon>Spermatophyta</taxon>
        <taxon>Magnoliopsida</taxon>
        <taxon>Liliopsida</taxon>
        <taxon>Poales</taxon>
        <taxon>Poaceae</taxon>
        <taxon>BOP clade</taxon>
        <taxon>Oryzoideae</taxon>
        <taxon>Oryzeae</taxon>
        <taxon>Oryzinae</taxon>
        <taxon>Oryza</taxon>
    </lineage>
</organism>
<keyword evidence="1" id="KW-1133">Transmembrane helix</keyword>
<evidence type="ECO:0000313" key="2">
    <source>
        <dbReference type="EnsemblPlants" id="OMERI01G11920.1"/>
    </source>
</evidence>
<proteinExistence type="predicted"/>
<dbReference type="EnsemblPlants" id="OMERI01G11920.1">
    <property type="protein sequence ID" value="OMERI01G11920.1"/>
    <property type="gene ID" value="OMERI01G11920"/>
</dbReference>
<evidence type="ECO:0000256" key="1">
    <source>
        <dbReference type="SAM" id="Phobius"/>
    </source>
</evidence>
<feature type="transmembrane region" description="Helical" evidence="1">
    <location>
        <begin position="7"/>
        <end position="27"/>
    </location>
</feature>
<reference evidence="2" key="1">
    <citation type="submission" date="2015-04" db="UniProtKB">
        <authorList>
            <consortium name="EnsemblPlants"/>
        </authorList>
    </citation>
    <scope>IDENTIFICATION</scope>
</reference>
<dbReference type="Proteomes" id="UP000008021">
    <property type="component" value="Chromosome 1"/>
</dbReference>
<dbReference type="HOGENOM" id="CLU_135281_0_0_1"/>
<dbReference type="AlphaFoldDB" id="A0A0E0C112"/>
<accession>A0A0E0C112</accession>
<keyword evidence="1" id="KW-0472">Membrane</keyword>
<keyword evidence="1" id="KW-0812">Transmembrane</keyword>
<dbReference type="eggNOG" id="ENOG502R5BJ">
    <property type="taxonomic scope" value="Eukaryota"/>
</dbReference>
<dbReference type="Gramene" id="OMERI01G11920.1">
    <property type="protein sequence ID" value="OMERI01G11920.1"/>
    <property type="gene ID" value="OMERI01G11920"/>
</dbReference>
<sequence>MWPSLQAHIWIWSTLFHPILIYFIPAIDSNSLFSNCTLKAKAKKDHINYSPNCRITKAKKDHINYSPNCRISHRIQMEDRKRRQFKPNGQTLRIQDRKTYSHKRITREQKQLHILLACLSDLLSNCHGSTTEDWLLRPSTRSWAIPDRQADGMDSLYMDGRNASTAEP</sequence>
<reference evidence="2" key="2">
    <citation type="submission" date="2018-05" db="EMBL/GenBank/DDBJ databases">
        <title>OmerRS3 (Oryza meridionalis Reference Sequence Version 3).</title>
        <authorList>
            <person name="Zhang J."/>
            <person name="Kudrna D."/>
            <person name="Lee S."/>
            <person name="Talag J."/>
            <person name="Welchert J."/>
            <person name="Wing R.A."/>
        </authorList>
    </citation>
    <scope>NUCLEOTIDE SEQUENCE [LARGE SCALE GENOMIC DNA]</scope>
    <source>
        <strain evidence="2">cv. OR44</strain>
    </source>
</reference>
<name>A0A0E0C112_9ORYZ</name>
<keyword evidence="3" id="KW-1185">Reference proteome</keyword>
<protein>
    <submittedName>
        <fullName evidence="2">Uncharacterized protein</fullName>
    </submittedName>
</protein>